<evidence type="ECO:0000256" key="1">
    <source>
        <dbReference type="SAM" id="MobiDB-lite"/>
    </source>
</evidence>
<gene>
    <name evidence="3" type="ORF">NP511_14305</name>
</gene>
<dbReference type="InterPro" id="IPR002586">
    <property type="entry name" value="CobQ/CobB/MinD/ParA_Nub-bd_dom"/>
</dbReference>
<dbReference type="EMBL" id="CP101873">
    <property type="protein sequence ID" value="WMT06554.1"/>
    <property type="molecule type" value="Genomic_DNA"/>
</dbReference>
<dbReference type="PANTHER" id="PTHR43384:SF10">
    <property type="entry name" value="ATPASE INVOLVED IN CHROMOSOME PARTITIONING, PARA_MIND FAMILY"/>
    <property type="match status" value="1"/>
</dbReference>
<dbReference type="InterPro" id="IPR027417">
    <property type="entry name" value="P-loop_NTPase"/>
</dbReference>
<evidence type="ECO:0000313" key="4">
    <source>
        <dbReference type="Proteomes" id="UP001224926"/>
    </source>
</evidence>
<dbReference type="GO" id="GO:0005524">
    <property type="term" value="F:ATP binding"/>
    <property type="evidence" value="ECO:0007669"/>
    <property type="project" value="TreeGrafter"/>
</dbReference>
<keyword evidence="4" id="KW-1185">Reference proteome</keyword>
<dbReference type="SUPFAM" id="SSF52540">
    <property type="entry name" value="P-loop containing nucleoside triphosphate hydrolases"/>
    <property type="match status" value="1"/>
</dbReference>
<reference evidence="3 4" key="1">
    <citation type="submission" date="2022-07" db="EMBL/GenBank/DDBJ databases">
        <title>Two temperate virus in Haloterrigena jeotgali A29.</title>
        <authorList>
            <person name="Deng X."/>
        </authorList>
    </citation>
    <scope>NUCLEOTIDE SEQUENCE [LARGE SCALE GENOMIC DNA]</scope>
    <source>
        <strain evidence="3 4">A29</strain>
    </source>
</reference>
<dbReference type="Proteomes" id="UP001224926">
    <property type="component" value="Chromosome"/>
</dbReference>
<sequence length="240" mass="25320">MIVAITGGKGGVGKSMLALNLAYELDGVVVDGDLTTPDLSHGGGPDLHDVLADRTDPLEAVDRHGPVRLLPCGRTLAGARAADLSAFPRIVRRLEREFGRVVIDCPAGLARDVGRQLASAHAAVLVTTPTEPALTDAMRTRQVALDLETPVAAVALNRTSGAVPDGIAERIERTVSAPVRTLEERSAVADAQRRGRPVAAVAPDCPAVEPLRALARRLERCTTHDPDRSDAHDRSPAVLD</sequence>
<evidence type="ECO:0000259" key="2">
    <source>
        <dbReference type="Pfam" id="PF01656"/>
    </source>
</evidence>
<protein>
    <submittedName>
        <fullName evidence="3">MinD/ParA family protein</fullName>
    </submittedName>
</protein>
<dbReference type="GeneID" id="84215136"/>
<organism evidence="3 4">
    <name type="scientific">Natrinema thermotolerans</name>
    <dbReference type="NCBI Taxonomy" id="121872"/>
    <lineage>
        <taxon>Archaea</taxon>
        <taxon>Methanobacteriati</taxon>
        <taxon>Methanobacteriota</taxon>
        <taxon>Stenosarchaea group</taxon>
        <taxon>Halobacteria</taxon>
        <taxon>Halobacteriales</taxon>
        <taxon>Natrialbaceae</taxon>
        <taxon>Natrinema</taxon>
    </lineage>
</organism>
<dbReference type="GeneID" id="39862805"/>
<feature type="domain" description="CobQ/CobB/MinD/ParA nucleotide binding" evidence="2">
    <location>
        <begin position="3"/>
        <end position="198"/>
    </location>
</feature>
<name>A0AAF0P9Q9_9EURY</name>
<dbReference type="GO" id="GO:0051782">
    <property type="term" value="P:negative regulation of cell division"/>
    <property type="evidence" value="ECO:0007669"/>
    <property type="project" value="TreeGrafter"/>
</dbReference>
<dbReference type="GO" id="GO:0009898">
    <property type="term" value="C:cytoplasmic side of plasma membrane"/>
    <property type="evidence" value="ECO:0007669"/>
    <property type="project" value="TreeGrafter"/>
</dbReference>
<dbReference type="Gene3D" id="3.40.50.300">
    <property type="entry name" value="P-loop containing nucleotide triphosphate hydrolases"/>
    <property type="match status" value="1"/>
</dbReference>
<evidence type="ECO:0000313" key="3">
    <source>
        <dbReference type="EMBL" id="WMT06554.1"/>
    </source>
</evidence>
<dbReference type="AlphaFoldDB" id="A0AAF0P9Q9"/>
<dbReference type="InterPro" id="IPR050625">
    <property type="entry name" value="ParA/MinD_ATPase"/>
</dbReference>
<feature type="region of interest" description="Disordered" evidence="1">
    <location>
        <begin position="220"/>
        <end position="240"/>
    </location>
</feature>
<dbReference type="GO" id="GO:0005829">
    <property type="term" value="C:cytosol"/>
    <property type="evidence" value="ECO:0007669"/>
    <property type="project" value="TreeGrafter"/>
</dbReference>
<proteinExistence type="predicted"/>
<dbReference type="GO" id="GO:0016887">
    <property type="term" value="F:ATP hydrolysis activity"/>
    <property type="evidence" value="ECO:0007669"/>
    <property type="project" value="TreeGrafter"/>
</dbReference>
<dbReference type="PANTHER" id="PTHR43384">
    <property type="entry name" value="SEPTUM SITE-DETERMINING PROTEIN MIND HOMOLOG, CHLOROPLASTIC-RELATED"/>
    <property type="match status" value="1"/>
</dbReference>
<accession>A0AAF0P9Q9</accession>
<dbReference type="RefSeq" id="WP_049966043.1">
    <property type="nucleotide sequence ID" value="NZ_CP101873.1"/>
</dbReference>
<dbReference type="Pfam" id="PF01656">
    <property type="entry name" value="CbiA"/>
    <property type="match status" value="1"/>
</dbReference>